<organism evidence="1 2">
    <name type="scientific">Eiseniibacteriota bacterium</name>
    <dbReference type="NCBI Taxonomy" id="2212470"/>
    <lineage>
        <taxon>Bacteria</taxon>
        <taxon>Candidatus Eiseniibacteriota</taxon>
    </lineage>
</organism>
<sequence length="688" mass="73762">MITMRFIICVLVGIFFISSTQVSASIPISSWGETLTASGETYILSNDLIDDGSTPYAIVVGAGVHHIEIQGMGFGIIGDYNPADWEGGILLDGGAPGLLSIDIEDLCFEGLDTGIYGAGTLCGLFISDNRFEALERGVAIGLHTTGAADILTWINIRDNLICSNNSHPIVIAGDAGAPGDGAPVRYLRIIGNTITKNTTPYQDPLISRGAVRLTGGGDYIRLQSNLCSQNRGMSGILFSSDDDAGQYYDNVKVSENILSYHLFSDFTPTPSAGLKLDRVYTTDAYYWNLGGNFYFNNEGAGLDYIQGSAAYEFSSKDSWWGDNAGPNGAFGDGVGANILWSPRAELPSGLVYLVPSQLIRCAAWRSVDVVLNQDLASPGLRGFNAGLTFASAKLHNLRFEEGGFLALAGGGYPTQYYYLGSGDERNISGAILGGSAPLATGNGDLFYMINRGLEQTVPLATNITPGALILRDPDNSPIPAAGLHGNSFEIDCQPPEVFLSFADSSGIPRLIVTVYENVPIEDVFYRVPPTCWNPLLLGGVDECYFHTELFLDEFIHLPGGEYEIEVCSVDAAGNKTHSTIILDWVTGIAPGSPMDPLPALAFSATPTPFVTQTVIAFTTAVAGRAEIAVFSLTGRRIRVLADKDLSPGRHSWIWDGRNNEGHPVAGGAYFARLRLNDQVLMNKIVKLQ</sequence>
<dbReference type="InterPro" id="IPR011050">
    <property type="entry name" value="Pectin_lyase_fold/virulence"/>
</dbReference>
<dbReference type="Proteomes" id="UP000777784">
    <property type="component" value="Unassembled WGS sequence"/>
</dbReference>
<accession>A0A948S3Q4</accession>
<evidence type="ECO:0008006" key="3">
    <source>
        <dbReference type="Google" id="ProtNLM"/>
    </source>
</evidence>
<evidence type="ECO:0000313" key="1">
    <source>
        <dbReference type="EMBL" id="MBU2693259.1"/>
    </source>
</evidence>
<dbReference type="InterPro" id="IPR012334">
    <property type="entry name" value="Pectin_lyas_fold"/>
</dbReference>
<gene>
    <name evidence="1" type="ORF">KJ970_20265</name>
</gene>
<comment type="caution">
    <text evidence="1">The sequence shown here is derived from an EMBL/GenBank/DDBJ whole genome shotgun (WGS) entry which is preliminary data.</text>
</comment>
<dbReference type="Gene3D" id="2.60.40.4070">
    <property type="match status" value="1"/>
</dbReference>
<proteinExistence type="predicted"/>
<reference evidence="1" key="1">
    <citation type="submission" date="2021-05" db="EMBL/GenBank/DDBJ databases">
        <title>Energy efficiency and biological interactions define the core microbiome of deep oligotrophic groundwater.</title>
        <authorList>
            <person name="Mehrshad M."/>
            <person name="Lopez-Fernandez M."/>
            <person name="Bell E."/>
            <person name="Bernier-Latmani R."/>
            <person name="Bertilsson S."/>
            <person name="Dopson M."/>
        </authorList>
    </citation>
    <scope>NUCLEOTIDE SEQUENCE</scope>
    <source>
        <strain evidence="1">Modern_marine.mb.64</strain>
    </source>
</reference>
<name>A0A948S3Q4_UNCEI</name>
<dbReference type="Gene3D" id="2.160.20.10">
    <property type="entry name" value="Single-stranded right-handed beta-helix, Pectin lyase-like"/>
    <property type="match status" value="1"/>
</dbReference>
<protein>
    <recommendedName>
        <fullName evidence="3">FlgD Ig-like domain-containing protein</fullName>
    </recommendedName>
</protein>
<dbReference type="AlphaFoldDB" id="A0A948S3Q4"/>
<evidence type="ECO:0000313" key="2">
    <source>
        <dbReference type="Proteomes" id="UP000777784"/>
    </source>
</evidence>
<dbReference type="EMBL" id="JAHJDP010000118">
    <property type="protein sequence ID" value="MBU2693259.1"/>
    <property type="molecule type" value="Genomic_DNA"/>
</dbReference>
<dbReference type="SUPFAM" id="SSF51126">
    <property type="entry name" value="Pectin lyase-like"/>
    <property type="match status" value="1"/>
</dbReference>